<organism evidence="1 2">
    <name type="scientific">Natrinema versiforme</name>
    <dbReference type="NCBI Taxonomy" id="88724"/>
    <lineage>
        <taxon>Archaea</taxon>
        <taxon>Methanobacteriati</taxon>
        <taxon>Methanobacteriota</taxon>
        <taxon>Stenosarchaea group</taxon>
        <taxon>Halobacteria</taxon>
        <taxon>Halobacteriales</taxon>
        <taxon>Natrialbaceae</taxon>
        <taxon>Natrinema</taxon>
    </lineage>
</organism>
<evidence type="ECO:0000313" key="2">
    <source>
        <dbReference type="Proteomes" id="UP000302218"/>
    </source>
</evidence>
<dbReference type="RefSeq" id="WP_138246055.1">
    <property type="nucleotide sequence ID" value="NZ_CP040330.1"/>
</dbReference>
<dbReference type="KEGG" id="nvr:FEJ81_15045"/>
<dbReference type="OrthoDB" id="271486at2157"/>
<evidence type="ECO:0000313" key="1">
    <source>
        <dbReference type="EMBL" id="QCS43601.1"/>
    </source>
</evidence>
<dbReference type="GeneID" id="40266616"/>
<sequence>MPADELPHGAIPKFKPRDKHHRRLFGGHNDAPFLFTTFTNAAWFVNRPAAMDAMLSSQQKLILANVEDDDLLYGRRPDDEVERIEALKPAFYIPSDRWVYEDTMTKREQLEEIDKCLRWTREVTERVRVRSDLPTRIIPIAKGWEEWHFERCRETFRDLGLSYCAFDVTQYPSGQMVVADVTRLVDVVNPTGVLLIGRLAKDTLRDCPREVVAATGVNQWLENCQASGVGFSRQKYSDWAAETNKALFSVQAELGDFAQESTETRLTSNPTET</sequence>
<dbReference type="EMBL" id="CP040330">
    <property type="protein sequence ID" value="QCS43601.1"/>
    <property type="molecule type" value="Genomic_DNA"/>
</dbReference>
<accession>A0A4P8WNH8</accession>
<proteinExistence type="predicted"/>
<reference evidence="2" key="1">
    <citation type="submission" date="2019-05" db="EMBL/GenBank/DDBJ databases">
        <title>Genome sequence and methylation pattern of the halophilic Archaeon Natrinema versiforme BOL5-4.</title>
        <authorList>
            <person name="DasSarma P."/>
            <person name="Anton B.P."/>
            <person name="DasSarma S.L."/>
            <person name="Martinez F.L."/>
            <person name="Guzman D."/>
            <person name="Roberts R.J."/>
            <person name="DasSarma S."/>
        </authorList>
    </citation>
    <scope>NUCLEOTIDE SEQUENCE [LARGE SCALE GENOMIC DNA]</scope>
    <source>
        <strain evidence="2">BOL5-4</strain>
    </source>
</reference>
<name>A0A4P8WNH8_9EURY</name>
<gene>
    <name evidence="1" type="ORF">FEJ81_15045</name>
</gene>
<protein>
    <submittedName>
        <fullName evidence="1">Uncharacterized protein</fullName>
    </submittedName>
</protein>
<dbReference type="Proteomes" id="UP000302218">
    <property type="component" value="Chromosome"/>
</dbReference>
<dbReference type="AlphaFoldDB" id="A0A4P8WNH8"/>